<reference evidence="1" key="1">
    <citation type="journal article" date="2023" name="Mol. Phylogenet. Evol.">
        <title>Genome-scale phylogeny and comparative genomics of the fungal order Sordariales.</title>
        <authorList>
            <person name="Hensen N."/>
            <person name="Bonometti L."/>
            <person name="Westerberg I."/>
            <person name="Brannstrom I.O."/>
            <person name="Guillou S."/>
            <person name="Cros-Aarteil S."/>
            <person name="Calhoun S."/>
            <person name="Haridas S."/>
            <person name="Kuo A."/>
            <person name="Mondo S."/>
            <person name="Pangilinan J."/>
            <person name="Riley R."/>
            <person name="LaButti K."/>
            <person name="Andreopoulos B."/>
            <person name="Lipzen A."/>
            <person name="Chen C."/>
            <person name="Yan M."/>
            <person name="Daum C."/>
            <person name="Ng V."/>
            <person name="Clum A."/>
            <person name="Steindorff A."/>
            <person name="Ohm R.A."/>
            <person name="Martin F."/>
            <person name="Silar P."/>
            <person name="Natvig D.O."/>
            <person name="Lalanne C."/>
            <person name="Gautier V."/>
            <person name="Ament-Velasquez S.L."/>
            <person name="Kruys A."/>
            <person name="Hutchinson M.I."/>
            <person name="Powell A.J."/>
            <person name="Barry K."/>
            <person name="Miller A.N."/>
            <person name="Grigoriev I.V."/>
            <person name="Debuchy R."/>
            <person name="Gladieux P."/>
            <person name="Hiltunen Thoren M."/>
            <person name="Johannesson H."/>
        </authorList>
    </citation>
    <scope>NUCLEOTIDE SEQUENCE</scope>
    <source>
        <strain evidence="1">SMH4131-1</strain>
    </source>
</reference>
<proteinExistence type="predicted"/>
<accession>A0AAE0I856</accession>
<organism evidence="1 2">
    <name type="scientific">Cercophora scortea</name>
    <dbReference type="NCBI Taxonomy" id="314031"/>
    <lineage>
        <taxon>Eukaryota</taxon>
        <taxon>Fungi</taxon>
        <taxon>Dikarya</taxon>
        <taxon>Ascomycota</taxon>
        <taxon>Pezizomycotina</taxon>
        <taxon>Sordariomycetes</taxon>
        <taxon>Sordariomycetidae</taxon>
        <taxon>Sordariales</taxon>
        <taxon>Lasiosphaeriaceae</taxon>
        <taxon>Cercophora</taxon>
    </lineage>
</organism>
<dbReference type="Proteomes" id="UP001286456">
    <property type="component" value="Unassembled WGS sequence"/>
</dbReference>
<dbReference type="AlphaFoldDB" id="A0AAE0I856"/>
<name>A0AAE0I856_9PEZI</name>
<evidence type="ECO:0000313" key="1">
    <source>
        <dbReference type="EMBL" id="KAK3320272.1"/>
    </source>
</evidence>
<keyword evidence="2" id="KW-1185">Reference proteome</keyword>
<evidence type="ECO:0000313" key="2">
    <source>
        <dbReference type="Proteomes" id="UP001286456"/>
    </source>
</evidence>
<reference evidence="1" key="2">
    <citation type="submission" date="2023-06" db="EMBL/GenBank/DDBJ databases">
        <authorList>
            <consortium name="Lawrence Berkeley National Laboratory"/>
            <person name="Haridas S."/>
            <person name="Hensen N."/>
            <person name="Bonometti L."/>
            <person name="Westerberg I."/>
            <person name="Brannstrom I.O."/>
            <person name="Guillou S."/>
            <person name="Cros-Aarteil S."/>
            <person name="Calhoun S."/>
            <person name="Kuo A."/>
            <person name="Mondo S."/>
            <person name="Pangilinan J."/>
            <person name="Riley R."/>
            <person name="Labutti K."/>
            <person name="Andreopoulos B."/>
            <person name="Lipzen A."/>
            <person name="Chen C."/>
            <person name="Yanf M."/>
            <person name="Daum C."/>
            <person name="Ng V."/>
            <person name="Clum A."/>
            <person name="Steindorff A."/>
            <person name="Ohm R."/>
            <person name="Martin F."/>
            <person name="Silar P."/>
            <person name="Natvig D."/>
            <person name="Lalanne C."/>
            <person name="Gautier V."/>
            <person name="Ament-Velasquez S.L."/>
            <person name="Kruys A."/>
            <person name="Hutchinson M.I."/>
            <person name="Powell A.J."/>
            <person name="Barry K."/>
            <person name="Miller A.N."/>
            <person name="Grigoriev I.V."/>
            <person name="Debuchy R."/>
            <person name="Gladieux P."/>
            <person name="Thoren M.H."/>
            <person name="Johannesson H."/>
        </authorList>
    </citation>
    <scope>NUCLEOTIDE SEQUENCE</scope>
    <source>
        <strain evidence="1">SMH4131-1</strain>
    </source>
</reference>
<dbReference type="EMBL" id="JAUEPO010000006">
    <property type="protein sequence ID" value="KAK3320272.1"/>
    <property type="molecule type" value="Genomic_DNA"/>
</dbReference>
<protein>
    <submittedName>
        <fullName evidence="1">Uncharacterized protein</fullName>
    </submittedName>
</protein>
<sequence>MLFLLIIICSIFSFVFFYFFFCHPFCSYFAVLLLSPSSFCRVVNRCSCPIDSSLYRENQVVSVPILVSFAARLLATSVS</sequence>
<gene>
    <name evidence="1" type="ORF">B0T19DRAFT_284928</name>
</gene>
<comment type="caution">
    <text evidence="1">The sequence shown here is derived from an EMBL/GenBank/DDBJ whole genome shotgun (WGS) entry which is preliminary data.</text>
</comment>